<dbReference type="FunFam" id="3.40.640.10:FF:000031">
    <property type="entry name" value="Kynureninase"/>
    <property type="match status" value="1"/>
</dbReference>
<dbReference type="HAMAP" id="MF_01970">
    <property type="entry name" value="Kynureninase"/>
    <property type="match status" value="1"/>
</dbReference>
<dbReference type="GO" id="GO:0034354">
    <property type="term" value="P:'de novo' NAD+ biosynthetic process from L-tryptophan"/>
    <property type="evidence" value="ECO:0007669"/>
    <property type="project" value="UniProtKB-UniRule"/>
</dbReference>
<keyword evidence="1 4" id="KW-0662">Pyridine nucleotide biosynthesis</keyword>
<comment type="similarity">
    <text evidence="4 5">Belongs to the kynureninase family.</text>
</comment>
<comment type="pathway">
    <text evidence="4 5">Cofactor biosynthesis; NAD(+) biosynthesis; quinolinate from L-kynurenine: step 2/3.</text>
</comment>
<feature type="binding site" evidence="4">
    <location>
        <position position="234"/>
    </location>
    <ligand>
        <name>pyridoxal 5'-phosphate</name>
        <dbReference type="ChEBI" id="CHEBI:597326"/>
    </ligand>
</feature>
<dbReference type="Gene3D" id="3.90.1150.10">
    <property type="entry name" value="Aspartate Aminotransferase, domain 1"/>
    <property type="match status" value="1"/>
</dbReference>
<name>A0AAI9X036_9ASCO</name>
<dbReference type="GO" id="GO:0030429">
    <property type="term" value="F:kynureninase activity"/>
    <property type="evidence" value="ECO:0007669"/>
    <property type="project" value="UniProtKB-UniRule"/>
</dbReference>
<feature type="binding site" evidence="4">
    <location>
        <position position="115"/>
    </location>
    <ligand>
        <name>pyridoxal 5'-phosphate</name>
        <dbReference type="ChEBI" id="CHEBI:597326"/>
    </ligand>
</feature>
<gene>
    <name evidence="4" type="primary">BNA5</name>
    <name evidence="6" type="ORF">KGF56_000454</name>
</gene>
<comment type="subcellular location">
    <subcellularLocation>
        <location evidence="4 5">Cytoplasm</location>
    </subcellularLocation>
</comment>
<dbReference type="InterPro" id="IPR010111">
    <property type="entry name" value="Kynureninase"/>
</dbReference>
<protein>
    <recommendedName>
        <fullName evidence="4 5">Kynureninase</fullName>
        <ecNumber evidence="4 5">3.7.1.3</ecNumber>
    </recommendedName>
    <alternativeName>
        <fullName evidence="4">Biosynthesis of nicotinic acid protein 5</fullName>
    </alternativeName>
    <alternativeName>
        <fullName evidence="4">L-kynurenine hydrolase</fullName>
    </alternativeName>
</protein>
<dbReference type="GO" id="GO:0030170">
    <property type="term" value="F:pyridoxal phosphate binding"/>
    <property type="evidence" value="ECO:0007669"/>
    <property type="project" value="UniProtKB-UniRule"/>
</dbReference>
<organism evidence="6 7">
    <name type="scientific">Candida oxycetoniae</name>
    <dbReference type="NCBI Taxonomy" id="497107"/>
    <lineage>
        <taxon>Eukaryota</taxon>
        <taxon>Fungi</taxon>
        <taxon>Dikarya</taxon>
        <taxon>Ascomycota</taxon>
        <taxon>Saccharomycotina</taxon>
        <taxon>Pichiomycetes</taxon>
        <taxon>Debaryomycetaceae</taxon>
        <taxon>Candida/Lodderomyces clade</taxon>
        <taxon>Candida</taxon>
    </lineage>
</organism>
<dbReference type="Pfam" id="PF22580">
    <property type="entry name" value="KYNU_C"/>
    <property type="match status" value="1"/>
</dbReference>
<dbReference type="Gene3D" id="3.40.640.10">
    <property type="entry name" value="Type I PLP-dependent aspartate aminotransferase-like (Major domain)"/>
    <property type="match status" value="1"/>
</dbReference>
<dbReference type="Proteomes" id="UP001202479">
    <property type="component" value="Unassembled WGS sequence"/>
</dbReference>
<dbReference type="EMBL" id="JAHUZD010000021">
    <property type="protein sequence ID" value="KAI3406848.2"/>
    <property type="molecule type" value="Genomic_DNA"/>
</dbReference>
<sequence>MSLEDAKQLDKRFPTYKHEFNVPTFESLGINNSQFPPTTESIYLCGNSLGLMPKQTSKAINNELQAWSMRGVEAHFNHPGEPKLTNWVDIDLPILPMLSQIVGANQNEVAVMGSLTSNLNALLIHFYKPLGKRTKILFEKQAFPSDYYAFLNIVKLFGFDESHLIQIEVQAGETYLKTEQIIDAIDKNFPELALVCLPGIQYYTGQYFEIEKITKYIKSKSGDENIPVGWDLAHAVGNVPLQLHSWGVDFAAWCSYKYLNSGPGAIAGIFVHEKHTAQNTSDSYKPRLAGWWGNNSKERFKMIEKFDPIASALSYRQSNPSVIDCVALHSSLQVFDKAGGMQPLREKSIVLTQFLQEILVKSKYYIKQSDLDQTKFGFKILTPLDPMQRGCQLSLLFQPHKENKDENVMENVFKYLHQYAIICDERRPDVIRIAPLPLYNTFEETYRAAKRLLEALDKFAIVNNNNNNNNNT</sequence>
<dbReference type="PANTHER" id="PTHR14084">
    <property type="entry name" value="KYNURENINASE"/>
    <property type="match status" value="1"/>
</dbReference>
<comment type="subunit">
    <text evidence="4 5">Homodimer.</text>
</comment>
<keyword evidence="4 5" id="KW-0963">Cytoplasm</keyword>
<dbReference type="GO" id="GO:0005737">
    <property type="term" value="C:cytoplasm"/>
    <property type="evidence" value="ECO:0007669"/>
    <property type="project" value="UniProtKB-SubCell"/>
</dbReference>
<comment type="catalytic activity">
    <reaction evidence="5">
        <text>3-hydroxy-L-kynurenine + H2O = 3-hydroxyanthranilate + L-alanine + H(+)</text>
        <dbReference type="Rhea" id="RHEA:25143"/>
        <dbReference type="ChEBI" id="CHEBI:15377"/>
        <dbReference type="ChEBI" id="CHEBI:15378"/>
        <dbReference type="ChEBI" id="CHEBI:36559"/>
        <dbReference type="ChEBI" id="CHEBI:57972"/>
        <dbReference type="ChEBI" id="CHEBI:58125"/>
        <dbReference type="EC" id="3.7.1.3"/>
    </reaction>
</comment>
<keyword evidence="7" id="KW-1185">Reference proteome</keyword>
<comment type="caution">
    <text evidence="4">Lacks conserved residue(s) required for the propagation of feature annotation.</text>
</comment>
<feature type="binding site" evidence="4">
    <location>
        <position position="291"/>
    </location>
    <ligand>
        <name>pyridoxal 5'-phosphate</name>
        <dbReference type="ChEBI" id="CHEBI:597326"/>
    </ligand>
</feature>
<dbReference type="GO" id="GO:0043420">
    <property type="term" value="P:anthranilate metabolic process"/>
    <property type="evidence" value="ECO:0007669"/>
    <property type="project" value="UniProtKB-UniRule"/>
</dbReference>
<feature type="binding site" evidence="4">
    <location>
        <position position="231"/>
    </location>
    <ligand>
        <name>pyridoxal 5'-phosphate</name>
        <dbReference type="ChEBI" id="CHEBI:597326"/>
    </ligand>
</feature>
<dbReference type="EC" id="3.7.1.3" evidence="4 5"/>
<evidence type="ECO:0000313" key="6">
    <source>
        <dbReference type="EMBL" id="KAI3406848.2"/>
    </source>
</evidence>
<dbReference type="NCBIfam" id="TIGR01814">
    <property type="entry name" value="kynureninase"/>
    <property type="match status" value="1"/>
</dbReference>
<comment type="catalytic activity">
    <reaction evidence="4 5">
        <text>L-kynurenine + H2O = anthranilate + L-alanine + H(+)</text>
        <dbReference type="Rhea" id="RHEA:16813"/>
        <dbReference type="ChEBI" id="CHEBI:15377"/>
        <dbReference type="ChEBI" id="CHEBI:15378"/>
        <dbReference type="ChEBI" id="CHEBI:16567"/>
        <dbReference type="ChEBI" id="CHEBI:57959"/>
        <dbReference type="ChEBI" id="CHEBI:57972"/>
        <dbReference type="EC" id="3.7.1.3"/>
    </reaction>
</comment>
<evidence type="ECO:0000256" key="5">
    <source>
        <dbReference type="PIRNR" id="PIRNR038800"/>
    </source>
</evidence>
<evidence type="ECO:0000313" key="7">
    <source>
        <dbReference type="Proteomes" id="UP001202479"/>
    </source>
</evidence>
<comment type="cofactor">
    <cofactor evidence="4 5">
        <name>pyridoxal 5'-phosphate</name>
        <dbReference type="ChEBI" id="CHEBI:597326"/>
    </cofactor>
</comment>
<dbReference type="SUPFAM" id="SSF53383">
    <property type="entry name" value="PLP-dependent transferases"/>
    <property type="match status" value="1"/>
</dbReference>
<feature type="binding site" evidence="4">
    <location>
        <position position="319"/>
    </location>
    <ligand>
        <name>pyridoxal 5'-phosphate</name>
        <dbReference type="ChEBI" id="CHEBI:597326"/>
    </ligand>
</feature>
<dbReference type="InterPro" id="IPR015422">
    <property type="entry name" value="PyrdxlP-dep_Trfase_small"/>
</dbReference>
<keyword evidence="3 4" id="KW-0663">Pyridoxal phosphate</keyword>
<feature type="binding site" evidence="4">
    <location>
        <position position="116"/>
    </location>
    <ligand>
        <name>pyridoxal 5'-phosphate</name>
        <dbReference type="ChEBI" id="CHEBI:597326"/>
    </ligand>
</feature>
<comment type="caution">
    <text evidence="6">The sequence shown here is derived from an EMBL/GenBank/DDBJ whole genome shotgun (WGS) entry which is preliminary data.</text>
</comment>
<dbReference type="GO" id="GO:0019441">
    <property type="term" value="P:L-tryptophan catabolic process to kynurenine"/>
    <property type="evidence" value="ECO:0007669"/>
    <property type="project" value="TreeGrafter"/>
</dbReference>
<feature type="modified residue" description="N6-(pyridoxal phosphate)lysine" evidence="4">
    <location>
        <position position="257"/>
    </location>
</feature>
<feature type="binding site" evidence="4">
    <location>
        <position position="256"/>
    </location>
    <ligand>
        <name>pyridoxal 5'-phosphate</name>
        <dbReference type="ChEBI" id="CHEBI:597326"/>
    </ligand>
</feature>
<accession>A0AAI9X036</accession>
<reference evidence="6" key="1">
    <citation type="journal article" date="2022" name="DNA Res.">
        <title>Genome analysis of five recently described species of the CUG-Ser clade uncovers Candida theae as a new hybrid lineage with pathogenic potential in the Candida parapsilosis species complex.</title>
        <authorList>
            <person name="Mixao V."/>
            <person name="Del Olmo V."/>
            <person name="Hegedusova E."/>
            <person name="Saus E."/>
            <person name="Pryszcz L."/>
            <person name="Cillingova A."/>
            <person name="Nosek J."/>
            <person name="Gabaldon T."/>
        </authorList>
    </citation>
    <scope>NUCLEOTIDE SEQUENCE</scope>
    <source>
        <strain evidence="6">CBS 10844</strain>
    </source>
</reference>
<feature type="binding site" evidence="4">
    <location>
        <begin position="143"/>
        <end position="146"/>
    </location>
    <ligand>
        <name>pyridoxal 5'-phosphate</name>
        <dbReference type="ChEBI" id="CHEBI:597326"/>
    </ligand>
</feature>
<dbReference type="PANTHER" id="PTHR14084:SF0">
    <property type="entry name" value="KYNURENINASE"/>
    <property type="match status" value="1"/>
</dbReference>
<dbReference type="GO" id="GO:0019805">
    <property type="term" value="P:quinolinate biosynthetic process"/>
    <property type="evidence" value="ECO:0007669"/>
    <property type="project" value="UniProtKB-UniRule"/>
</dbReference>
<evidence type="ECO:0000256" key="1">
    <source>
        <dbReference type="ARBA" id="ARBA00022642"/>
    </source>
</evidence>
<keyword evidence="2 4" id="KW-0378">Hydrolase</keyword>
<comment type="function">
    <text evidence="4 5">Catalyzes the cleavage of L-kynurenine (L-Kyn) and L-3-hydroxykynurenine (L-3OHKyn) into anthranilic acid (AA) and 3-hydroxyanthranilic acid (3-OHAA), respectively.</text>
</comment>
<dbReference type="GO" id="GO:0097053">
    <property type="term" value="P:L-kynurenine catabolic process"/>
    <property type="evidence" value="ECO:0007669"/>
    <property type="project" value="UniProtKB-UniRule"/>
</dbReference>
<dbReference type="PIRSF" id="PIRSF038800">
    <property type="entry name" value="KYNU"/>
    <property type="match status" value="1"/>
</dbReference>
<comment type="pathway">
    <text evidence="4 5">Amino-acid degradation; L-kynurenine degradation; L-alanine and anthranilate from L-kynurenine: step 1/1.</text>
</comment>
<dbReference type="InterPro" id="IPR015421">
    <property type="entry name" value="PyrdxlP-dep_Trfase_major"/>
</dbReference>
<evidence type="ECO:0000256" key="3">
    <source>
        <dbReference type="ARBA" id="ARBA00022898"/>
    </source>
</evidence>
<proteinExistence type="inferred from homology"/>
<evidence type="ECO:0000256" key="2">
    <source>
        <dbReference type="ARBA" id="ARBA00022801"/>
    </source>
</evidence>
<evidence type="ECO:0000256" key="4">
    <source>
        <dbReference type="HAMAP-Rule" id="MF_03017"/>
    </source>
</evidence>
<dbReference type="InterPro" id="IPR015424">
    <property type="entry name" value="PyrdxlP-dep_Trfase"/>
</dbReference>
<dbReference type="AlphaFoldDB" id="A0AAI9X036"/>